<evidence type="ECO:0008006" key="3">
    <source>
        <dbReference type="Google" id="ProtNLM"/>
    </source>
</evidence>
<dbReference type="Proteomes" id="UP000233469">
    <property type="component" value="Unassembled WGS sequence"/>
</dbReference>
<accession>A0A2N1M2W0</accession>
<sequence length="69" mass="7848">MNENYAINNGSDRGPSFGIEDLIIWKASNFRGFYYDSSRSKKNSYEKPISKTENGFGVGECEVFQIIVQ</sequence>
<name>A0A2N1M2W0_9GLOM</name>
<gene>
    <name evidence="1" type="ORF">RhiirC2_764523</name>
</gene>
<dbReference type="EMBL" id="LLXL01006421">
    <property type="protein sequence ID" value="PKK55981.1"/>
    <property type="molecule type" value="Genomic_DNA"/>
</dbReference>
<dbReference type="AlphaFoldDB" id="A0A2N1M2W0"/>
<organism evidence="1 2">
    <name type="scientific">Rhizophagus irregularis</name>
    <dbReference type="NCBI Taxonomy" id="588596"/>
    <lineage>
        <taxon>Eukaryota</taxon>
        <taxon>Fungi</taxon>
        <taxon>Fungi incertae sedis</taxon>
        <taxon>Mucoromycota</taxon>
        <taxon>Glomeromycotina</taxon>
        <taxon>Glomeromycetes</taxon>
        <taxon>Glomerales</taxon>
        <taxon>Glomeraceae</taxon>
        <taxon>Rhizophagus</taxon>
    </lineage>
</organism>
<evidence type="ECO:0000313" key="2">
    <source>
        <dbReference type="Proteomes" id="UP000233469"/>
    </source>
</evidence>
<protein>
    <recommendedName>
        <fullName evidence="3">TLDc domain-containing protein</fullName>
    </recommendedName>
</protein>
<reference evidence="1 2" key="2">
    <citation type="submission" date="2017-10" db="EMBL/GenBank/DDBJ databases">
        <title>Extensive intraspecific genome diversity in a model arbuscular mycorrhizal fungus.</title>
        <authorList>
            <person name="Chen E.C.H."/>
            <person name="Morin E."/>
            <person name="Baudet D."/>
            <person name="Noel J."/>
            <person name="Ndikumana S."/>
            <person name="Charron P."/>
            <person name="St-Onge C."/>
            <person name="Giorgi J."/>
            <person name="Grigoriev I.V."/>
            <person name="Roux C."/>
            <person name="Martin F.M."/>
            <person name="Corradi N."/>
        </authorList>
    </citation>
    <scope>NUCLEOTIDE SEQUENCE [LARGE SCALE GENOMIC DNA]</scope>
    <source>
        <strain evidence="1 2">C2</strain>
    </source>
</reference>
<comment type="caution">
    <text evidence="1">The sequence shown here is derived from an EMBL/GenBank/DDBJ whole genome shotgun (WGS) entry which is preliminary data.</text>
</comment>
<proteinExistence type="predicted"/>
<reference evidence="1 2" key="1">
    <citation type="submission" date="2016-04" db="EMBL/GenBank/DDBJ databases">
        <title>Genome analyses suggest a sexual origin of heterokaryosis in a supposedly ancient asexual fungus.</title>
        <authorList>
            <person name="Ropars J."/>
            <person name="Sedzielewska K."/>
            <person name="Noel J."/>
            <person name="Charron P."/>
            <person name="Farinelli L."/>
            <person name="Marton T."/>
            <person name="Kruger M."/>
            <person name="Pelin A."/>
            <person name="Brachmann A."/>
            <person name="Corradi N."/>
        </authorList>
    </citation>
    <scope>NUCLEOTIDE SEQUENCE [LARGE SCALE GENOMIC DNA]</scope>
    <source>
        <strain evidence="1 2">C2</strain>
    </source>
</reference>
<evidence type="ECO:0000313" key="1">
    <source>
        <dbReference type="EMBL" id="PKK55981.1"/>
    </source>
</evidence>